<accession>A0A8I6AMM3</accession>
<dbReference type="InterPro" id="IPR001683">
    <property type="entry name" value="PX_dom"/>
</dbReference>
<dbReference type="SMART" id="SM00312">
    <property type="entry name" value="PX"/>
    <property type="match status" value="1"/>
</dbReference>
<dbReference type="AlphaFoldDB" id="A0A8I6AMM3"/>
<comment type="subcellular location">
    <subcellularLocation>
        <location evidence="1">Cytoplasmic vesicle membrane</location>
        <topology evidence="1">Peripheral membrane protein</topology>
        <orientation evidence="1">Cytoplasmic side</orientation>
    </subcellularLocation>
    <subcellularLocation>
        <location evidence="2">Early endosome</location>
    </subcellularLocation>
</comment>
<keyword evidence="7" id="KW-0967">Endosome</keyword>
<keyword evidence="8" id="KW-0653">Protein transport</keyword>
<organism evidence="17 18">
    <name type="scientific">Rattus norvegicus</name>
    <name type="common">Rat</name>
    <dbReference type="NCBI Taxonomy" id="10116"/>
    <lineage>
        <taxon>Eukaryota</taxon>
        <taxon>Metazoa</taxon>
        <taxon>Chordata</taxon>
        <taxon>Craniata</taxon>
        <taxon>Vertebrata</taxon>
        <taxon>Euteleostomi</taxon>
        <taxon>Mammalia</taxon>
        <taxon>Eutheria</taxon>
        <taxon>Euarchontoglires</taxon>
        <taxon>Glires</taxon>
        <taxon>Rodentia</taxon>
        <taxon>Myomorpha</taxon>
        <taxon>Muroidea</taxon>
        <taxon>Muridae</taxon>
        <taxon>Murinae</taxon>
        <taxon>Rattus</taxon>
    </lineage>
</organism>
<dbReference type="Pfam" id="PF21273">
    <property type="entry name" value="SNX17-27-31_F1_FERM"/>
    <property type="match status" value="1"/>
</dbReference>
<evidence type="ECO:0000256" key="7">
    <source>
        <dbReference type="ARBA" id="ARBA00022753"/>
    </source>
</evidence>
<keyword evidence="18" id="KW-1185">Reference proteome</keyword>
<evidence type="ECO:0000256" key="12">
    <source>
        <dbReference type="ARBA" id="ARBA00045612"/>
    </source>
</evidence>
<evidence type="ECO:0000256" key="9">
    <source>
        <dbReference type="ARBA" id="ARBA00023121"/>
    </source>
</evidence>
<dbReference type="InterPro" id="IPR040842">
    <property type="entry name" value="SNX17/31_FERM"/>
</dbReference>
<feature type="domain" description="PX" evidence="15">
    <location>
        <begin position="1"/>
        <end position="109"/>
    </location>
</feature>
<dbReference type="Gene3D" id="3.10.20.90">
    <property type="entry name" value="Phosphatidylinositol 3-kinase Catalytic Subunit, Chain A, domain 1"/>
    <property type="match status" value="1"/>
</dbReference>
<comment type="function">
    <text evidence="12">Critical regulator of endosomal recycling of numerous surface proteins, including integrins, signaling receptor and channels. Binds to NPxY sequences in the cytoplasmic tails of target cargos. Associates with retriever and CCC complexes to prevent lysosomal degradation and promote cell surface recycling of numerous cargos such as integrins ITGB1, ITGB5 and their associated alpha subunits. Also required for maintenance of normal cell surface levels of APP and LRP1. Interacts with membranes containing phosphatidylinositol 3-phosphate (PtdIns(3P)).</text>
</comment>
<dbReference type="PANTHER" id="PTHR12431:SF16">
    <property type="entry name" value="SORTING NEXIN-17"/>
    <property type="match status" value="1"/>
</dbReference>
<dbReference type="InterPro" id="IPR048767">
    <property type="entry name" value="SNX17-31_FERM_F2"/>
</dbReference>
<keyword evidence="5" id="KW-0813">Transport</keyword>
<evidence type="ECO:0000256" key="14">
    <source>
        <dbReference type="SAM" id="MobiDB-lite"/>
    </source>
</evidence>
<reference evidence="17" key="1">
    <citation type="submission" date="2024-01" db="EMBL/GenBank/DDBJ databases">
        <title>GRCr8: a new rat reference genome assembly contstructed from accurate long reads and long range scaffolding.</title>
        <authorList>
            <person name="Doris P.A."/>
            <person name="Kalbfleisch T."/>
            <person name="Li K."/>
            <person name="Howe K."/>
            <person name="Wood J."/>
        </authorList>
    </citation>
    <scope>NUCLEOTIDE SEQUENCE [LARGE SCALE GENOMIC DNA]</scope>
    <source>
        <strain evidence="17">Brown Norway</strain>
    </source>
</reference>
<dbReference type="InterPro" id="IPR048763">
    <property type="entry name" value="SNX17-31_FERM_F1"/>
</dbReference>
<evidence type="ECO:0000256" key="1">
    <source>
        <dbReference type="ARBA" id="ARBA00004180"/>
    </source>
</evidence>
<dbReference type="InterPro" id="IPR000159">
    <property type="entry name" value="RA_dom"/>
</dbReference>
<keyword evidence="6" id="KW-0963">Cytoplasm</keyword>
<evidence type="ECO:0000256" key="3">
    <source>
        <dbReference type="ARBA" id="ARBA00010883"/>
    </source>
</evidence>
<dbReference type="InterPro" id="IPR037836">
    <property type="entry name" value="SNX17_FERM-like_dom"/>
</dbReference>
<evidence type="ECO:0000313" key="17">
    <source>
        <dbReference type="Ensembl" id="ENSRNOP00000095437.2"/>
    </source>
</evidence>
<dbReference type="RGD" id="1306424">
    <property type="gene designation" value="Snx17"/>
</dbReference>
<dbReference type="InterPro" id="IPR028666">
    <property type="entry name" value="SNX17_FERM_N"/>
</dbReference>
<feature type="domain" description="Ras-associating" evidence="16">
    <location>
        <begin position="115"/>
        <end position="206"/>
    </location>
</feature>
<reference evidence="17" key="2">
    <citation type="submission" date="2025-08" db="UniProtKB">
        <authorList>
            <consortium name="Ensembl"/>
        </authorList>
    </citation>
    <scope>IDENTIFICATION</scope>
    <source>
        <strain evidence="17">Brown Norway</strain>
    </source>
</reference>
<keyword evidence="11" id="KW-0968">Cytoplasmic vesicle</keyword>
<evidence type="ECO:0000256" key="5">
    <source>
        <dbReference type="ARBA" id="ARBA00022448"/>
    </source>
</evidence>
<dbReference type="CDD" id="cd16121">
    <property type="entry name" value="FERM_F1_SNX17"/>
    <property type="match status" value="1"/>
</dbReference>
<evidence type="ECO:0007829" key="20">
    <source>
        <dbReference type="PeptideAtlas" id="A0A8I6AMM3"/>
    </source>
</evidence>
<dbReference type="SUPFAM" id="SSF64268">
    <property type="entry name" value="PX domain"/>
    <property type="match status" value="1"/>
</dbReference>
<comment type="subunit">
    <text evidence="13">Monomer. Interacts with APP (via cytoplasmic YXNPXY motif). Interacts with KIF1B. Interacts with the C-termini of P-selectin, PTC, LDLR, VLDLR, LRP1 and LRP8. Interacts with KRIT1 (via N-terminus). Interacts with HRAS. Interacts with ITGB1 and ITGB5 (via NPxY motif). Interacts with CCDC22 and CCDC93; the interaction associates SNX17 with the CCC complex. Interacts (via C-terminus) with VPS26C and VPS35L; the interactions are direct and associate SNX17 with the retriever complex.</text>
</comment>
<dbReference type="InterPro" id="IPR011993">
    <property type="entry name" value="PH-like_dom_sf"/>
</dbReference>
<evidence type="ECO:0000259" key="15">
    <source>
        <dbReference type="PROSITE" id="PS50195"/>
    </source>
</evidence>
<evidence type="ECO:0000313" key="18">
    <source>
        <dbReference type="Proteomes" id="UP000002494"/>
    </source>
</evidence>
<gene>
    <name evidence="17 19" type="primary">Snx17</name>
</gene>
<dbReference type="GO" id="GO:0016192">
    <property type="term" value="P:vesicle-mediated transport"/>
    <property type="evidence" value="ECO:0007669"/>
    <property type="project" value="UniProtKB-ARBA"/>
</dbReference>
<dbReference type="CDD" id="cd06885">
    <property type="entry name" value="PX_SNX17_31"/>
    <property type="match status" value="1"/>
</dbReference>
<comment type="similarity">
    <text evidence="3">Belongs to the sorting nexin family.</text>
</comment>
<dbReference type="GO" id="GO:0015031">
    <property type="term" value="P:protein transport"/>
    <property type="evidence" value="ECO:0007669"/>
    <property type="project" value="UniProtKB-KW"/>
</dbReference>
<dbReference type="Proteomes" id="UP000002494">
    <property type="component" value="Chromosome 6"/>
</dbReference>
<dbReference type="GO" id="GO:0007165">
    <property type="term" value="P:signal transduction"/>
    <property type="evidence" value="ECO:0007669"/>
    <property type="project" value="InterPro"/>
</dbReference>
<keyword evidence="10" id="KW-0472">Membrane</keyword>
<name>A0A8I6AMM3_RAT</name>
<dbReference type="Pfam" id="PF21271">
    <property type="entry name" value="SNX17-31_F2_FERM"/>
    <property type="match status" value="1"/>
</dbReference>
<keyword evidence="9" id="KW-0446">Lipid-binding</keyword>
<dbReference type="GO" id="GO:0035091">
    <property type="term" value="F:phosphatidylinositol binding"/>
    <property type="evidence" value="ECO:0007669"/>
    <property type="project" value="InterPro"/>
</dbReference>
<evidence type="ECO:0000256" key="2">
    <source>
        <dbReference type="ARBA" id="ARBA00004412"/>
    </source>
</evidence>
<dbReference type="GO" id="GO:0005769">
    <property type="term" value="C:early endosome"/>
    <property type="evidence" value="ECO:0007669"/>
    <property type="project" value="UniProtKB-SubCell"/>
</dbReference>
<sequence length="462" mass="51800">MHFSIPETESRSGDSGGSTYVAYNIHVNGVLHCRVRYSQLLGLHEQLRKEYGANVLPAFPPKKLFSLTPAEVEQRREQLEKYMQAVRQDPLLGSSETFNSFLRRAQQETQQVPTEEVSLEVLLSDGQKVLVNVLTSDQTEDVLEAVAAKLDLPDDLIGYFSLFLVREKEDGAFSFVRKLQEFELPYVSVTSLRSQEYKIVLRKRSGLSLNTEEGMGWRAGLHTEVHGWILVTKEQHRQLKSLQEKVSKKEFLRLAQTLRHYGYLRFDACVADFPEKDCPVVVSAGNSELSLQLRLPGQQLREGSFRVTRMRCWRVTSSVPLPSGGTSTPSRGRGEVRLELAFEYLMSKDRLQWVTITSPQAIMMSICLQSMVDELMVKKSGGSIRKMLRRRVGGNLRRSDSQQAVKSPPLLESPDASRESMVKLSSKLSAVSLRGIGSPSTDASASAVHGNFAFEGIGDEDL</sequence>
<evidence type="ECO:0000256" key="13">
    <source>
        <dbReference type="ARBA" id="ARBA00093508"/>
    </source>
</evidence>
<protein>
    <recommendedName>
        <fullName evidence="4">Sorting nexin-17</fullName>
    </recommendedName>
</protein>
<evidence type="ECO:0000256" key="4">
    <source>
        <dbReference type="ARBA" id="ARBA00015282"/>
    </source>
</evidence>
<dbReference type="CDD" id="cd13337">
    <property type="entry name" value="FERM-like_C_SNX17"/>
    <property type="match status" value="1"/>
</dbReference>
<dbReference type="PROSITE" id="PS50195">
    <property type="entry name" value="PX"/>
    <property type="match status" value="1"/>
</dbReference>
<dbReference type="InterPro" id="IPR036871">
    <property type="entry name" value="PX_dom_sf"/>
</dbReference>
<dbReference type="Gene3D" id="1.20.80.60">
    <property type="match status" value="1"/>
</dbReference>
<dbReference type="Pfam" id="PF18116">
    <property type="entry name" value="SNX17_FERM_C"/>
    <property type="match status" value="1"/>
</dbReference>
<dbReference type="PANTHER" id="PTHR12431">
    <property type="entry name" value="SORTING NEXIN 17 AND 27"/>
    <property type="match status" value="1"/>
</dbReference>
<evidence type="ECO:0000313" key="19">
    <source>
        <dbReference type="RGD" id="1306424"/>
    </source>
</evidence>
<evidence type="ECO:0000256" key="6">
    <source>
        <dbReference type="ARBA" id="ARBA00022490"/>
    </source>
</evidence>
<evidence type="ECO:0000256" key="11">
    <source>
        <dbReference type="ARBA" id="ARBA00023329"/>
    </source>
</evidence>
<dbReference type="GeneTree" id="ENSGT00950000183212"/>
<dbReference type="Pfam" id="PF00787">
    <property type="entry name" value="PX"/>
    <property type="match status" value="1"/>
</dbReference>
<dbReference type="Gene3D" id="3.30.1520.10">
    <property type="entry name" value="Phox-like domain"/>
    <property type="match status" value="1"/>
</dbReference>
<evidence type="ECO:0000259" key="16">
    <source>
        <dbReference type="PROSITE" id="PS50200"/>
    </source>
</evidence>
<dbReference type="Ensembl" id="ENSRNOT00000118894.2">
    <property type="protein sequence ID" value="ENSRNOP00000095437.2"/>
    <property type="gene ID" value="ENSRNOG00000026884.8"/>
</dbReference>
<dbReference type="PROSITE" id="PS50200">
    <property type="entry name" value="RA"/>
    <property type="match status" value="1"/>
</dbReference>
<proteinExistence type="evidence at protein level"/>
<keyword evidence="20" id="KW-1267">Proteomics identification</keyword>
<feature type="region of interest" description="Disordered" evidence="14">
    <location>
        <begin position="393"/>
        <end position="417"/>
    </location>
</feature>
<evidence type="ECO:0000256" key="10">
    <source>
        <dbReference type="ARBA" id="ARBA00023136"/>
    </source>
</evidence>
<dbReference type="Gene3D" id="2.30.29.30">
    <property type="entry name" value="Pleckstrin-homology domain (PH domain)/Phosphotyrosine-binding domain (PTB)"/>
    <property type="match status" value="1"/>
</dbReference>
<reference evidence="17" key="3">
    <citation type="submission" date="2025-09" db="UniProtKB">
        <authorList>
            <consortium name="Ensembl"/>
        </authorList>
    </citation>
    <scope>IDENTIFICATION</scope>
    <source>
        <strain evidence="17">Brown Norway</strain>
    </source>
</reference>
<evidence type="ECO:0000256" key="8">
    <source>
        <dbReference type="ARBA" id="ARBA00022927"/>
    </source>
</evidence>